<evidence type="ECO:0000313" key="2">
    <source>
        <dbReference type="EMBL" id="QIE55787.1"/>
    </source>
</evidence>
<sequence>MRTLKFAVALLVAIVIGVLAVANSADITVRLWPDLSDYGVAHAPEIALPLFAFGLLCGLVGFLLGAAREWMREGRVRGEGRKARREAAQLQMKVERLSDDTDDDLPALSAR</sequence>
<name>A0A7L5BZ43_9RHOB</name>
<gene>
    <name evidence="2" type="ORF">G5B40_10185</name>
</gene>
<organism evidence="2 3">
    <name type="scientific">Pikeienuella piscinae</name>
    <dbReference type="NCBI Taxonomy" id="2748098"/>
    <lineage>
        <taxon>Bacteria</taxon>
        <taxon>Pseudomonadati</taxon>
        <taxon>Pseudomonadota</taxon>
        <taxon>Alphaproteobacteria</taxon>
        <taxon>Rhodobacterales</taxon>
        <taxon>Paracoccaceae</taxon>
        <taxon>Pikeienuella</taxon>
    </lineage>
</organism>
<evidence type="ECO:0000313" key="3">
    <source>
        <dbReference type="Proteomes" id="UP000503336"/>
    </source>
</evidence>
<dbReference type="KEGG" id="hdh:G5B40_10185"/>
<keyword evidence="3" id="KW-1185">Reference proteome</keyword>
<dbReference type="RefSeq" id="WP_165098159.1">
    <property type="nucleotide sequence ID" value="NZ_CP049056.1"/>
</dbReference>
<dbReference type="EMBL" id="CP049056">
    <property type="protein sequence ID" value="QIE55787.1"/>
    <property type="molecule type" value="Genomic_DNA"/>
</dbReference>
<accession>A0A7L5BZ43</accession>
<evidence type="ECO:0000256" key="1">
    <source>
        <dbReference type="SAM" id="Phobius"/>
    </source>
</evidence>
<dbReference type="AlphaFoldDB" id="A0A7L5BZ43"/>
<keyword evidence="1" id="KW-0472">Membrane</keyword>
<keyword evidence="1" id="KW-1133">Transmembrane helix</keyword>
<protein>
    <submittedName>
        <fullName evidence="2">LapA family protein</fullName>
    </submittedName>
</protein>
<keyword evidence="1" id="KW-0812">Transmembrane</keyword>
<feature type="transmembrane region" description="Helical" evidence="1">
    <location>
        <begin position="48"/>
        <end position="67"/>
    </location>
</feature>
<proteinExistence type="predicted"/>
<reference evidence="2 3" key="1">
    <citation type="submission" date="2020-02" db="EMBL/GenBank/DDBJ databases">
        <title>complete genome sequence of Rhodobacteraceae bacterium.</title>
        <authorList>
            <person name="Park J."/>
            <person name="Kim Y.-S."/>
            <person name="Kim K.-H."/>
        </authorList>
    </citation>
    <scope>NUCLEOTIDE SEQUENCE [LARGE SCALE GENOMIC DNA]</scope>
    <source>
        <strain evidence="2 3">RR4-56</strain>
    </source>
</reference>
<dbReference type="Proteomes" id="UP000503336">
    <property type="component" value="Chromosome"/>
</dbReference>